<name>A0ABQ4ZEJ9_9ASTR</name>
<reference evidence="1" key="1">
    <citation type="journal article" date="2022" name="Int. J. Mol. Sci.">
        <title>Draft Genome of Tanacetum Coccineum: Genomic Comparison of Closely Related Tanacetum-Family Plants.</title>
        <authorList>
            <person name="Yamashiro T."/>
            <person name="Shiraishi A."/>
            <person name="Nakayama K."/>
            <person name="Satake H."/>
        </authorList>
    </citation>
    <scope>NUCLEOTIDE SEQUENCE</scope>
</reference>
<evidence type="ECO:0000313" key="1">
    <source>
        <dbReference type="EMBL" id="GJS87941.1"/>
    </source>
</evidence>
<evidence type="ECO:0000313" key="2">
    <source>
        <dbReference type="Proteomes" id="UP001151760"/>
    </source>
</evidence>
<sequence>MAMARIRSQNSAMAWLLSGHAQESRISRIRRRGNKELNGLEEEINSQRDGGVYVAGGGGTKEGTRIENKAKTVAGTRYCSSEVAVRGGRECQVAVRGGGGWPIRAYTCPNLIRGCQACVSPRLSCGDPRQ</sequence>
<dbReference type="EMBL" id="BQNB010011237">
    <property type="protein sequence ID" value="GJS87941.1"/>
    <property type="molecule type" value="Genomic_DNA"/>
</dbReference>
<reference evidence="1" key="2">
    <citation type="submission" date="2022-01" db="EMBL/GenBank/DDBJ databases">
        <authorList>
            <person name="Yamashiro T."/>
            <person name="Shiraishi A."/>
            <person name="Satake H."/>
            <person name="Nakayama K."/>
        </authorList>
    </citation>
    <scope>NUCLEOTIDE SEQUENCE</scope>
</reference>
<dbReference type="Proteomes" id="UP001151760">
    <property type="component" value="Unassembled WGS sequence"/>
</dbReference>
<accession>A0ABQ4ZEJ9</accession>
<organism evidence="1 2">
    <name type="scientific">Tanacetum coccineum</name>
    <dbReference type="NCBI Taxonomy" id="301880"/>
    <lineage>
        <taxon>Eukaryota</taxon>
        <taxon>Viridiplantae</taxon>
        <taxon>Streptophyta</taxon>
        <taxon>Embryophyta</taxon>
        <taxon>Tracheophyta</taxon>
        <taxon>Spermatophyta</taxon>
        <taxon>Magnoliopsida</taxon>
        <taxon>eudicotyledons</taxon>
        <taxon>Gunneridae</taxon>
        <taxon>Pentapetalae</taxon>
        <taxon>asterids</taxon>
        <taxon>campanulids</taxon>
        <taxon>Asterales</taxon>
        <taxon>Asteraceae</taxon>
        <taxon>Asteroideae</taxon>
        <taxon>Anthemideae</taxon>
        <taxon>Anthemidinae</taxon>
        <taxon>Tanacetum</taxon>
    </lineage>
</organism>
<proteinExistence type="predicted"/>
<gene>
    <name evidence="1" type="ORF">Tco_0770577</name>
</gene>
<keyword evidence="2" id="KW-1185">Reference proteome</keyword>
<comment type="caution">
    <text evidence="1">The sequence shown here is derived from an EMBL/GenBank/DDBJ whole genome shotgun (WGS) entry which is preliminary data.</text>
</comment>
<protein>
    <submittedName>
        <fullName evidence="1">Uncharacterized protein</fullName>
    </submittedName>
</protein>